<name>A0A1H6ED55_9ACTN</name>
<reference evidence="1 2" key="1">
    <citation type="submission" date="2016-10" db="EMBL/GenBank/DDBJ databases">
        <authorList>
            <person name="de Groot N.N."/>
        </authorList>
    </citation>
    <scope>NUCLEOTIDE SEQUENCE [LARGE SCALE GENOMIC DNA]</scope>
    <source>
        <strain evidence="1 2">CGMCC 4.2023</strain>
    </source>
</reference>
<protein>
    <recommendedName>
        <fullName evidence="3">SnoaL-like domain-containing protein</fullName>
    </recommendedName>
</protein>
<proteinExistence type="predicted"/>
<dbReference type="Proteomes" id="UP000236754">
    <property type="component" value="Unassembled WGS sequence"/>
</dbReference>
<organism evidence="1 2">
    <name type="scientific">Actinacidiphila yanglinensis</name>
    <dbReference type="NCBI Taxonomy" id="310779"/>
    <lineage>
        <taxon>Bacteria</taxon>
        <taxon>Bacillati</taxon>
        <taxon>Actinomycetota</taxon>
        <taxon>Actinomycetes</taxon>
        <taxon>Kitasatosporales</taxon>
        <taxon>Streptomycetaceae</taxon>
        <taxon>Actinacidiphila</taxon>
    </lineage>
</organism>
<sequence length="330" mass="35636">MRPGRRVETMKNDNARFLSRRSALTAVAAGSAALAGTWMLPGSAEAAPGISAEAPAGIRRLFSSFLTAKSAADVDRTMAFFSRSDMTYWDATAGFSFPDWATLKGVFENYMPNWGPDAHSYQTDLLGSETGAALFFTNSPQEFGQEIRGISVVDIREGKFVRWIDYWDGRHFGISELSAFRSPPAQFPSDFGWTLPGENASSPLKRTVAALSRSAAAGDHQRMATLFDANGVLEDLTLHTAVAGPKSIAAYLKQAVSNLPYGQRARVRHVVGGSAGGAYEWTNSSSPIPRGASALQLNADGKITRLSSIWDGSLVDAGWLTQRMAETIER</sequence>
<dbReference type="Gene3D" id="3.10.450.50">
    <property type="match status" value="2"/>
</dbReference>
<dbReference type="SUPFAM" id="SSF54427">
    <property type="entry name" value="NTF2-like"/>
    <property type="match status" value="2"/>
</dbReference>
<dbReference type="InterPro" id="IPR032710">
    <property type="entry name" value="NTF2-like_dom_sf"/>
</dbReference>
<evidence type="ECO:0008006" key="3">
    <source>
        <dbReference type="Google" id="ProtNLM"/>
    </source>
</evidence>
<accession>A0A1H6ED55</accession>
<dbReference type="EMBL" id="FNVU01000031">
    <property type="protein sequence ID" value="SEG94886.1"/>
    <property type="molecule type" value="Genomic_DNA"/>
</dbReference>
<evidence type="ECO:0000313" key="2">
    <source>
        <dbReference type="Proteomes" id="UP000236754"/>
    </source>
</evidence>
<evidence type="ECO:0000313" key="1">
    <source>
        <dbReference type="EMBL" id="SEG94886.1"/>
    </source>
</evidence>
<dbReference type="AlphaFoldDB" id="A0A1H6ED55"/>
<dbReference type="InterPro" id="IPR006311">
    <property type="entry name" value="TAT_signal"/>
</dbReference>
<gene>
    <name evidence="1" type="ORF">SAMN05216223_13156</name>
</gene>
<keyword evidence="2" id="KW-1185">Reference proteome</keyword>
<dbReference type="PROSITE" id="PS51318">
    <property type="entry name" value="TAT"/>
    <property type="match status" value="1"/>
</dbReference>